<protein>
    <submittedName>
        <fullName evidence="1">Uncharacterized protein</fullName>
    </submittedName>
</protein>
<dbReference type="EMBL" id="SNUX01000005">
    <property type="protein sequence ID" value="TES45672.1"/>
    <property type="molecule type" value="Genomic_DNA"/>
</dbReference>
<comment type="caution">
    <text evidence="1">The sequence shown here is derived from an EMBL/GenBank/DDBJ whole genome shotgun (WGS) entry which is preliminary data.</text>
</comment>
<proteinExistence type="predicted"/>
<dbReference type="RefSeq" id="WP_134260312.1">
    <property type="nucleotide sequence ID" value="NZ_LDIM01000012.1"/>
</dbReference>
<name>A0A4Y7WER1_9BACI</name>
<gene>
    <name evidence="1" type="ORF">E2L03_20020</name>
</gene>
<accession>A0A4Y7WER1</accession>
<evidence type="ECO:0000313" key="1">
    <source>
        <dbReference type="EMBL" id="TES45672.1"/>
    </source>
</evidence>
<reference evidence="1 2" key="1">
    <citation type="submission" date="2019-03" db="EMBL/GenBank/DDBJ databases">
        <authorList>
            <person name="Liu G."/>
        </authorList>
    </citation>
    <scope>NUCLEOTIDE SEQUENCE [LARGE SCALE GENOMIC DNA]</scope>
    <source>
        <strain evidence="1 2">DSM 19099</strain>
    </source>
</reference>
<dbReference type="AlphaFoldDB" id="A0A4Y7WER1"/>
<organism evidence="1 2">
    <name type="scientific">Shouchella lehensis</name>
    <dbReference type="NCBI Taxonomy" id="300825"/>
    <lineage>
        <taxon>Bacteria</taxon>
        <taxon>Bacillati</taxon>
        <taxon>Bacillota</taxon>
        <taxon>Bacilli</taxon>
        <taxon>Bacillales</taxon>
        <taxon>Bacillaceae</taxon>
        <taxon>Shouchella</taxon>
    </lineage>
</organism>
<evidence type="ECO:0000313" key="2">
    <source>
        <dbReference type="Proteomes" id="UP000298210"/>
    </source>
</evidence>
<dbReference type="Proteomes" id="UP000298210">
    <property type="component" value="Unassembled WGS sequence"/>
</dbReference>
<sequence length="59" mass="6588">MLRIKHNGDNTADIYKGICIVARLARQANGRVAVKVLTDGHDEMADDEQKALLIIKERV</sequence>